<dbReference type="KEGG" id="peu:105110255"/>
<dbReference type="AlphaFoldDB" id="A0AAJ6X323"/>
<dbReference type="InterPro" id="IPR011600">
    <property type="entry name" value="Pept_C14_caspase"/>
</dbReference>
<dbReference type="GO" id="GO:0006508">
    <property type="term" value="P:proteolysis"/>
    <property type="evidence" value="ECO:0007669"/>
    <property type="project" value="InterPro"/>
</dbReference>
<reference evidence="5" key="1">
    <citation type="submission" date="2025-08" db="UniProtKB">
        <authorList>
            <consortium name="RefSeq"/>
        </authorList>
    </citation>
    <scope>IDENTIFICATION</scope>
</reference>
<dbReference type="PANTHER" id="PTHR48104">
    <property type="entry name" value="METACASPASE-4"/>
    <property type="match status" value="1"/>
</dbReference>
<dbReference type="PANTHER" id="PTHR48104:SF30">
    <property type="entry name" value="METACASPASE-1"/>
    <property type="match status" value="1"/>
</dbReference>
<dbReference type="GO" id="GO:0004197">
    <property type="term" value="F:cysteine-type endopeptidase activity"/>
    <property type="evidence" value="ECO:0007669"/>
    <property type="project" value="InterPro"/>
</dbReference>
<organism evidence="4 5">
    <name type="scientific">Populus euphratica</name>
    <name type="common">Euphrates poplar</name>
    <dbReference type="NCBI Taxonomy" id="75702"/>
    <lineage>
        <taxon>Eukaryota</taxon>
        <taxon>Viridiplantae</taxon>
        <taxon>Streptophyta</taxon>
        <taxon>Embryophyta</taxon>
        <taxon>Tracheophyta</taxon>
        <taxon>Spermatophyta</taxon>
        <taxon>Magnoliopsida</taxon>
        <taxon>eudicotyledons</taxon>
        <taxon>Gunneridae</taxon>
        <taxon>Pentapetalae</taxon>
        <taxon>rosids</taxon>
        <taxon>fabids</taxon>
        <taxon>Malpighiales</taxon>
        <taxon>Salicaceae</taxon>
        <taxon>Saliceae</taxon>
        <taxon>Populus</taxon>
    </lineage>
</organism>
<protein>
    <submittedName>
        <fullName evidence="5">Metacaspase-1-like</fullName>
    </submittedName>
</protein>
<proteinExistence type="inferred from homology"/>
<dbReference type="NCBIfam" id="TIGR01053">
    <property type="entry name" value="LSD1"/>
    <property type="match status" value="1"/>
</dbReference>
<dbReference type="FunFam" id="3.40.50.12660:FF:000001">
    <property type="entry name" value="Metacaspase-1"/>
    <property type="match status" value="1"/>
</dbReference>
<dbReference type="InterPro" id="IPR005735">
    <property type="entry name" value="Znf_LSD1"/>
</dbReference>
<dbReference type="Proteomes" id="UP000694918">
    <property type="component" value="Unplaced"/>
</dbReference>
<evidence type="ECO:0000313" key="5">
    <source>
        <dbReference type="RefSeq" id="XP_011003539.1"/>
    </source>
</evidence>
<sequence length="372" mass="40638">MYMLVNCSNCHTPLQLPPGDNSSSICCAICRAITYIVDPRSAPPPPALSYSSSSQYQHYPPPQHPFQVVPSPFSRAPPGPPPAVHGTKRAVICAVSYKNTKNELKGCFNDAMCMKYLLVNRFNFPESSIIMLTEEETDPYRRPTKSNMRKALSWLVQGCQPGDSLVFHFSGHGSQQKDYNGDELDGYDETLCPTDFETQGMIVDDEINALIVKPISHGVKLHAIIDACHSGTAMDLPFLCRMDRSGKYVWEDHRPRSGVWKGTSGGEVISFSGCDDDQTSADTSALSKITSTGVMTYSFIQAIERGHGTTYGSMLNAMRATIRKTTSEFGGGIVTTLISMLLAGGNFSGGITQEPQLTASEPFDVYSKPFSL</sequence>
<name>A0AAJ6X323_POPEU</name>
<dbReference type="GeneID" id="105110255"/>
<comment type="similarity">
    <text evidence="1">Belongs to the peptidase C14B family.</text>
</comment>
<dbReference type="RefSeq" id="XP_011003539.1">
    <property type="nucleotide sequence ID" value="XM_011005237.1"/>
</dbReference>
<accession>A0AAJ6X323</accession>
<dbReference type="Pfam" id="PF06943">
    <property type="entry name" value="zf-LSD1"/>
    <property type="match status" value="1"/>
</dbReference>
<evidence type="ECO:0000313" key="4">
    <source>
        <dbReference type="Proteomes" id="UP000694918"/>
    </source>
</evidence>
<dbReference type="InterPro" id="IPR029030">
    <property type="entry name" value="Caspase-like_dom_sf"/>
</dbReference>
<keyword evidence="4" id="KW-1185">Reference proteome</keyword>
<dbReference type="GO" id="GO:0005737">
    <property type="term" value="C:cytoplasm"/>
    <property type="evidence" value="ECO:0007669"/>
    <property type="project" value="TreeGrafter"/>
</dbReference>
<dbReference type="Gene3D" id="3.40.50.12660">
    <property type="match status" value="1"/>
</dbReference>
<dbReference type="InterPro" id="IPR050452">
    <property type="entry name" value="Metacaspase"/>
</dbReference>
<feature type="domain" description="Peptidase C14 caspase" evidence="2">
    <location>
        <begin position="89"/>
        <end position="360"/>
    </location>
</feature>
<dbReference type="Pfam" id="PF00656">
    <property type="entry name" value="Peptidase_C14"/>
    <property type="match status" value="1"/>
</dbReference>
<evidence type="ECO:0000256" key="1">
    <source>
        <dbReference type="ARBA" id="ARBA00009005"/>
    </source>
</evidence>
<dbReference type="SUPFAM" id="SSF52129">
    <property type="entry name" value="Caspase-like"/>
    <property type="match status" value="1"/>
</dbReference>
<evidence type="ECO:0000259" key="3">
    <source>
        <dbReference type="Pfam" id="PF06943"/>
    </source>
</evidence>
<gene>
    <name evidence="5" type="primary">LOC105110255</name>
</gene>
<evidence type="ECO:0000259" key="2">
    <source>
        <dbReference type="Pfam" id="PF00656"/>
    </source>
</evidence>
<feature type="domain" description="Zinc finger LSD1-type" evidence="3">
    <location>
        <begin position="7"/>
        <end position="33"/>
    </location>
</feature>